<accession>A0A927L160</accession>
<dbReference type="GeneID" id="79929259"/>
<reference evidence="1" key="1">
    <citation type="submission" date="2020-09" db="EMBL/GenBank/DDBJ databases">
        <title>Streptomyces canutascabiei sp. nov., which causes potato common scab and is distributed across the world.</title>
        <authorList>
            <person name="Nguyen H.P."/>
            <person name="Weisberg A.J."/>
            <person name="Chang J.H."/>
            <person name="Clarke C.R."/>
        </authorList>
    </citation>
    <scope>NUCLEOTIDE SEQUENCE</scope>
    <source>
        <strain evidence="1">ID-01-6.2a</strain>
    </source>
</reference>
<dbReference type="Proteomes" id="UP000661025">
    <property type="component" value="Unassembled WGS sequence"/>
</dbReference>
<dbReference type="AlphaFoldDB" id="A0A927L160"/>
<comment type="caution">
    <text evidence="1">The sequence shown here is derived from an EMBL/GenBank/DDBJ whole genome shotgun (WGS) entry which is preliminary data.</text>
</comment>
<name>A0A927L160_9ACTN</name>
<dbReference type="EMBL" id="JACYXT010000001">
    <property type="protein sequence ID" value="MBD9721929.1"/>
    <property type="molecule type" value="Genomic_DNA"/>
</dbReference>
<gene>
    <name evidence="1" type="ORF">IHE70_01450</name>
</gene>
<evidence type="ECO:0000313" key="1">
    <source>
        <dbReference type="EMBL" id="MBD9721929.1"/>
    </source>
</evidence>
<organism evidence="1 2">
    <name type="scientific">Streptomyces caniscabiei</name>
    <dbReference type="NCBI Taxonomy" id="2746961"/>
    <lineage>
        <taxon>Bacteria</taxon>
        <taxon>Bacillati</taxon>
        <taxon>Actinomycetota</taxon>
        <taxon>Actinomycetes</taxon>
        <taxon>Kitasatosporales</taxon>
        <taxon>Streptomycetaceae</taxon>
        <taxon>Streptomyces</taxon>
    </lineage>
</organism>
<sequence length="58" mass="6717">MTQRVPLDHLTSDQYDALCDQLDRAREAAHWIRRNYPALTHVHDRLNAALDQPKDPAP</sequence>
<protein>
    <submittedName>
        <fullName evidence="1">Uncharacterized protein</fullName>
    </submittedName>
</protein>
<evidence type="ECO:0000313" key="2">
    <source>
        <dbReference type="Proteomes" id="UP000661025"/>
    </source>
</evidence>
<dbReference type="RefSeq" id="WP_192358955.1">
    <property type="nucleotide sequence ID" value="NZ_CP119182.1"/>
</dbReference>
<proteinExistence type="predicted"/>